<keyword evidence="1 5" id="KW-0479">Metal-binding</keyword>
<dbReference type="Pfam" id="PF25512">
    <property type="entry name" value="zf-CCCH_AtC3H23"/>
    <property type="match status" value="1"/>
</dbReference>
<dbReference type="PROSITE" id="PS50103">
    <property type="entry name" value="ZF_C3H1"/>
    <property type="match status" value="1"/>
</dbReference>
<keyword evidence="3 5" id="KW-0862">Zinc</keyword>
<evidence type="ECO:0000256" key="4">
    <source>
        <dbReference type="ARBA" id="ARBA00023125"/>
    </source>
</evidence>
<feature type="region of interest" description="Disordered" evidence="6">
    <location>
        <begin position="237"/>
        <end position="259"/>
    </location>
</feature>
<evidence type="ECO:0000313" key="8">
    <source>
        <dbReference type="EMBL" id="CAK0781839.1"/>
    </source>
</evidence>
<dbReference type="InterPro" id="IPR045234">
    <property type="entry name" value="Unkempt-like"/>
</dbReference>
<keyword evidence="9" id="KW-1185">Reference proteome</keyword>
<keyword evidence="2 5" id="KW-0863">Zinc-finger</keyword>
<dbReference type="InterPro" id="IPR000571">
    <property type="entry name" value="Znf_CCCH"/>
</dbReference>
<evidence type="ECO:0000313" key="9">
    <source>
        <dbReference type="Proteomes" id="UP001314263"/>
    </source>
</evidence>
<proteinExistence type="predicted"/>
<organism evidence="8 9">
    <name type="scientific">Coccomyxa viridis</name>
    <dbReference type="NCBI Taxonomy" id="1274662"/>
    <lineage>
        <taxon>Eukaryota</taxon>
        <taxon>Viridiplantae</taxon>
        <taxon>Chlorophyta</taxon>
        <taxon>core chlorophytes</taxon>
        <taxon>Trebouxiophyceae</taxon>
        <taxon>Trebouxiophyceae incertae sedis</taxon>
        <taxon>Coccomyxaceae</taxon>
        <taxon>Coccomyxa</taxon>
    </lineage>
</organism>
<dbReference type="Gene3D" id="3.30.1370.210">
    <property type="match status" value="1"/>
</dbReference>
<dbReference type="EMBL" id="CAUYUE010000006">
    <property type="protein sequence ID" value="CAK0781839.1"/>
    <property type="molecule type" value="Genomic_DNA"/>
</dbReference>
<dbReference type="SMART" id="SM00356">
    <property type="entry name" value="ZnF_C3H1"/>
    <property type="match status" value="2"/>
</dbReference>
<protein>
    <recommendedName>
        <fullName evidence="7">C3H1-type domain-containing protein</fullName>
    </recommendedName>
</protein>
<dbReference type="GO" id="GO:0003677">
    <property type="term" value="F:DNA binding"/>
    <property type="evidence" value="ECO:0007669"/>
    <property type="project" value="UniProtKB-KW"/>
</dbReference>
<dbReference type="PANTHER" id="PTHR14493:SF50">
    <property type="entry name" value="RING FINGER PROTEIN UNKEMPT"/>
    <property type="match status" value="1"/>
</dbReference>
<dbReference type="Pfam" id="PF00642">
    <property type="entry name" value="zf-CCCH"/>
    <property type="match status" value="1"/>
</dbReference>
<evidence type="ECO:0000256" key="6">
    <source>
        <dbReference type="SAM" id="MobiDB-lite"/>
    </source>
</evidence>
<keyword evidence="4" id="KW-0238">DNA-binding</keyword>
<dbReference type="PANTHER" id="PTHR14493">
    <property type="entry name" value="UNKEMPT FAMILY MEMBER"/>
    <property type="match status" value="1"/>
</dbReference>
<accession>A0AAV1I609</accession>
<dbReference type="GO" id="GO:0008270">
    <property type="term" value="F:zinc ion binding"/>
    <property type="evidence" value="ECO:0007669"/>
    <property type="project" value="UniProtKB-KW"/>
</dbReference>
<feature type="domain" description="C3H1-type" evidence="7">
    <location>
        <begin position="144"/>
        <end position="171"/>
    </location>
</feature>
<dbReference type="InterPro" id="IPR057444">
    <property type="entry name" value="Znf-CCCH_AtC3H23-like"/>
</dbReference>
<feature type="zinc finger region" description="C3H1-type" evidence="5">
    <location>
        <begin position="144"/>
        <end position="171"/>
    </location>
</feature>
<evidence type="ECO:0000256" key="2">
    <source>
        <dbReference type="ARBA" id="ARBA00022771"/>
    </source>
</evidence>
<name>A0AAV1I609_9CHLO</name>
<sequence length="485" mass="51281">MGSQAQDQQSSSQGLASIYELAKMAYLCNDWGSEAPMRSCELSDEALLACCKAGTAAGLKQPSRGPVRTDSVDLRSVSSVSGPHLEHAVPASGTLDQTEFLADNFRINSFKVAECHSKEPHDWTLCVFAHPGEKARRRDPAQHKYVATACPDFRKGTCKRGDICPFAHGVFESWLHPSKYRTQLCKDGMQCQRPVCFFAHTMQQLRLGTLPKSLDSPDGCHFAAYYGGPAYGRMRGTSHLQASTGEPSSPDASSASGESSLAMLEGASMPGSAISDEIEWLHGSHKEQLRRLAAMSVRTSQCDCAVHPSPGISEILPPALTASLKAQLAAFLLSDGNASSTAMRSAAQLVQLLEAQPAHQAPAQCLPLPAGLPCAHASVPLASHQVHSACHGAGHQVPLSRALAARVQSAPASACVVPPTSTADLPVAVPPLVASIWGPLPTGRPSPKWQPSQGPAPSQAVPASREQLIPEAPPLSPHHCQCSAY</sequence>
<reference evidence="8 9" key="1">
    <citation type="submission" date="2023-10" db="EMBL/GenBank/DDBJ databases">
        <authorList>
            <person name="Maclean D."/>
            <person name="Macfadyen A."/>
        </authorList>
    </citation>
    <scope>NUCLEOTIDE SEQUENCE [LARGE SCALE GENOMIC DNA]</scope>
</reference>
<evidence type="ECO:0000256" key="3">
    <source>
        <dbReference type="ARBA" id="ARBA00022833"/>
    </source>
</evidence>
<feature type="region of interest" description="Disordered" evidence="6">
    <location>
        <begin position="443"/>
        <end position="476"/>
    </location>
</feature>
<comment type="caution">
    <text evidence="8">The sequence shown here is derived from an EMBL/GenBank/DDBJ whole genome shotgun (WGS) entry which is preliminary data.</text>
</comment>
<evidence type="ECO:0000256" key="1">
    <source>
        <dbReference type="ARBA" id="ARBA00022723"/>
    </source>
</evidence>
<evidence type="ECO:0000259" key="7">
    <source>
        <dbReference type="PROSITE" id="PS50103"/>
    </source>
</evidence>
<gene>
    <name evidence="8" type="ORF">CVIRNUC_005484</name>
</gene>
<evidence type="ECO:0000256" key="5">
    <source>
        <dbReference type="PROSITE-ProRule" id="PRU00723"/>
    </source>
</evidence>
<dbReference type="AlphaFoldDB" id="A0AAV1I609"/>
<feature type="compositionally biased region" description="Low complexity" evidence="6">
    <location>
        <begin position="245"/>
        <end position="259"/>
    </location>
</feature>
<dbReference type="Proteomes" id="UP001314263">
    <property type="component" value="Unassembled WGS sequence"/>
</dbReference>